<evidence type="ECO:0000256" key="2">
    <source>
        <dbReference type="ARBA" id="ARBA00006840"/>
    </source>
</evidence>
<dbReference type="EMBL" id="UZAE01015873">
    <property type="protein sequence ID" value="VDO16728.1"/>
    <property type="molecule type" value="Genomic_DNA"/>
</dbReference>
<dbReference type="Gene3D" id="1.10.1450.10">
    <property type="entry name" value="Tetraspanin"/>
    <property type="match status" value="1"/>
</dbReference>
<proteinExistence type="inferred from homology"/>
<feature type="disulfide bond" evidence="6">
    <location>
        <begin position="145"/>
        <end position="176"/>
    </location>
</feature>
<evidence type="ECO:0000313" key="8">
    <source>
        <dbReference type="EMBL" id="VDO16728.1"/>
    </source>
</evidence>
<dbReference type="CDD" id="cd03127">
    <property type="entry name" value="tetraspanin_LEL"/>
    <property type="match status" value="1"/>
</dbReference>
<evidence type="ECO:0000256" key="7">
    <source>
        <dbReference type="RuleBase" id="RU361218"/>
    </source>
</evidence>
<protein>
    <recommendedName>
        <fullName evidence="7">Tetraspanin</fullName>
    </recommendedName>
</protein>
<dbReference type="PRINTS" id="PR00259">
    <property type="entry name" value="TMFOUR"/>
</dbReference>
<evidence type="ECO:0000256" key="1">
    <source>
        <dbReference type="ARBA" id="ARBA00004141"/>
    </source>
</evidence>
<keyword evidence="5 7" id="KW-0472">Membrane</keyword>
<dbReference type="InterPro" id="IPR008952">
    <property type="entry name" value="Tetraspanin_EC2_sf"/>
</dbReference>
<dbReference type="Proteomes" id="UP000278807">
    <property type="component" value="Unassembled WGS sequence"/>
</dbReference>
<dbReference type="PANTHER" id="PTHR19282:SF519">
    <property type="entry name" value="TETRASPANIN"/>
    <property type="match status" value="1"/>
</dbReference>
<comment type="subcellular location">
    <subcellularLocation>
        <location evidence="1 7">Membrane</location>
        <topology evidence="1 7">Multi-pass membrane protein</topology>
    </subcellularLocation>
</comment>
<accession>A0A0R3U0R1</accession>
<feature type="transmembrane region" description="Helical" evidence="7">
    <location>
        <begin position="49"/>
        <end position="74"/>
    </location>
</feature>
<dbReference type="InterPro" id="IPR018499">
    <property type="entry name" value="Tetraspanin/Peripherin"/>
</dbReference>
<evidence type="ECO:0000256" key="4">
    <source>
        <dbReference type="ARBA" id="ARBA00022989"/>
    </source>
</evidence>
<dbReference type="PIRSF" id="PIRSF002419">
    <property type="entry name" value="Tetraspanin"/>
    <property type="match status" value="1"/>
</dbReference>
<gene>
    <name evidence="8" type="ORF">HNAJ_LOCUS13684</name>
</gene>
<dbReference type="WBParaSite" id="HNAJ_0001371001-mRNA-1">
    <property type="protein sequence ID" value="HNAJ_0001371001-mRNA-1"/>
    <property type="gene ID" value="HNAJ_0001371001"/>
</dbReference>
<reference evidence="8 9" key="2">
    <citation type="submission" date="2018-11" db="EMBL/GenBank/DDBJ databases">
        <authorList>
            <consortium name="Pathogen Informatics"/>
        </authorList>
    </citation>
    <scope>NUCLEOTIDE SEQUENCE [LARGE SCALE GENOMIC DNA]</scope>
</reference>
<dbReference type="GO" id="GO:0005886">
    <property type="term" value="C:plasma membrane"/>
    <property type="evidence" value="ECO:0007669"/>
    <property type="project" value="TreeGrafter"/>
</dbReference>
<evidence type="ECO:0000313" key="9">
    <source>
        <dbReference type="Proteomes" id="UP000278807"/>
    </source>
</evidence>
<reference evidence="10" key="1">
    <citation type="submission" date="2017-02" db="UniProtKB">
        <authorList>
            <consortium name="WormBaseParasite"/>
        </authorList>
    </citation>
    <scope>IDENTIFICATION</scope>
</reference>
<dbReference type="SUPFAM" id="SSF48652">
    <property type="entry name" value="Tetraspanin"/>
    <property type="match status" value="1"/>
</dbReference>
<feature type="disulfide bond" evidence="6">
    <location>
        <begin position="146"/>
        <end position="162"/>
    </location>
</feature>
<evidence type="ECO:0000256" key="6">
    <source>
        <dbReference type="PIRSR" id="PIRSR002419-1"/>
    </source>
</evidence>
<keyword evidence="9" id="KW-1185">Reference proteome</keyword>
<dbReference type="AlphaFoldDB" id="A0A0R3U0R1"/>
<keyword evidence="4 7" id="KW-1133">Transmembrane helix</keyword>
<keyword evidence="3 7" id="KW-0812">Transmembrane</keyword>
<evidence type="ECO:0000256" key="5">
    <source>
        <dbReference type="ARBA" id="ARBA00023136"/>
    </source>
</evidence>
<dbReference type="STRING" id="102285.A0A0R3U0R1"/>
<name>A0A0R3U0R1_RODNA</name>
<evidence type="ECO:0000313" key="10">
    <source>
        <dbReference type="WBParaSite" id="HNAJ_0001371001-mRNA-1"/>
    </source>
</evidence>
<evidence type="ECO:0000256" key="3">
    <source>
        <dbReference type="ARBA" id="ARBA00022692"/>
    </source>
</evidence>
<dbReference type="InterPro" id="IPR000301">
    <property type="entry name" value="Tetraspanin_animals"/>
</dbReference>
<keyword evidence="6" id="KW-1015">Disulfide bond</keyword>
<feature type="transmembrane region" description="Helical" evidence="7">
    <location>
        <begin position="80"/>
        <end position="104"/>
    </location>
</feature>
<dbReference type="Pfam" id="PF00335">
    <property type="entry name" value="Tetraspanin"/>
    <property type="match status" value="1"/>
</dbReference>
<comment type="similarity">
    <text evidence="2 7">Belongs to the tetraspanin (TM4SF) family.</text>
</comment>
<dbReference type="OrthoDB" id="10033535at2759"/>
<organism evidence="10">
    <name type="scientific">Rodentolepis nana</name>
    <name type="common">Dwarf tapeworm</name>
    <name type="synonym">Hymenolepis nana</name>
    <dbReference type="NCBI Taxonomy" id="102285"/>
    <lineage>
        <taxon>Eukaryota</taxon>
        <taxon>Metazoa</taxon>
        <taxon>Spiralia</taxon>
        <taxon>Lophotrochozoa</taxon>
        <taxon>Platyhelminthes</taxon>
        <taxon>Cestoda</taxon>
        <taxon>Eucestoda</taxon>
        <taxon>Cyclophyllidea</taxon>
        <taxon>Hymenolepididae</taxon>
        <taxon>Rodentolepis</taxon>
    </lineage>
</organism>
<feature type="transmembrane region" description="Helical" evidence="7">
    <location>
        <begin position="12"/>
        <end position="37"/>
    </location>
</feature>
<feature type="transmembrane region" description="Helical" evidence="7">
    <location>
        <begin position="189"/>
        <end position="213"/>
    </location>
</feature>
<sequence length="217" mass="23527">MPLSCTGKLLRILLIVFNLLVFVAGGIMAGFGIYLVVEAKLFNMTSNLMIFLVAFLVIGCLVFITGFLGCVGAWKKSKCLLRMFATILVLIIIAEIACGVILLVKRNEFKPFIREFFTKAISEVESTPNTALEDTVRELQNTFGCCGANGPNDWNSSMKYCCKDGKSCVTAFMPGCVDKISHELREHSIGIGAGVVVLAFIEIGAIVAALILAKQSE</sequence>
<dbReference type="PANTHER" id="PTHR19282">
    <property type="entry name" value="TETRASPANIN"/>
    <property type="match status" value="1"/>
</dbReference>